<dbReference type="EMBL" id="ML208267">
    <property type="protein sequence ID" value="TFK74609.1"/>
    <property type="molecule type" value="Genomic_DNA"/>
</dbReference>
<dbReference type="Proteomes" id="UP000308600">
    <property type="component" value="Unassembled WGS sequence"/>
</dbReference>
<protein>
    <submittedName>
        <fullName evidence="1">Uncharacterized protein</fullName>
    </submittedName>
</protein>
<proteinExistence type="predicted"/>
<sequence length="455" mass="49730">MASAVRKPPSSRSSLAVHTFPTFYACYLLKSIQTPQSKATYIGSTPNPPRRIRQHNGELTKGAWKTKHKRPWVMQMIVHGFPSKLAALQFEWAWQHAHLSRHLRDVNGNPLFAGDRKSKYLKNNIHIVRGMISNHPYNTWPLHVKIFTKEASKWWNDAVKNIDITPLPPGFQCSIELEGVDGKSGQPGGSGRQGPIDVKDERFTSALLAKNTTLLARTSAVNCSICHQSLTEYAKDPLTTVICSEGSCTATSHLLCLSQHFLKTQPSTSSSLIPRGGNCKGCNTYTLWGDIIRGSYRRQTGVVGNEAEDEDEANDSAGELFLSDIDQNGGDAAPRVGTTSITPRPTTPKKATGKSSGAKRRKAGSKAVKNNGESSEGEPFDLDVSSTSEDDSLPVPPPPTRKRGGLPKVSQKKKTKVKVTGEPTRVPGQSNGRVVSAERGLTRNRMLQPFPMLES</sequence>
<evidence type="ECO:0000313" key="2">
    <source>
        <dbReference type="Proteomes" id="UP000308600"/>
    </source>
</evidence>
<name>A0ACD3BAE0_9AGAR</name>
<accession>A0ACD3BAE0</accession>
<organism evidence="1 2">
    <name type="scientific">Pluteus cervinus</name>
    <dbReference type="NCBI Taxonomy" id="181527"/>
    <lineage>
        <taxon>Eukaryota</taxon>
        <taxon>Fungi</taxon>
        <taxon>Dikarya</taxon>
        <taxon>Basidiomycota</taxon>
        <taxon>Agaricomycotina</taxon>
        <taxon>Agaricomycetes</taxon>
        <taxon>Agaricomycetidae</taxon>
        <taxon>Agaricales</taxon>
        <taxon>Pluteineae</taxon>
        <taxon>Pluteaceae</taxon>
        <taxon>Pluteus</taxon>
    </lineage>
</organism>
<reference evidence="1 2" key="1">
    <citation type="journal article" date="2019" name="Nat. Ecol. Evol.">
        <title>Megaphylogeny resolves global patterns of mushroom evolution.</title>
        <authorList>
            <person name="Varga T."/>
            <person name="Krizsan K."/>
            <person name="Foldi C."/>
            <person name="Dima B."/>
            <person name="Sanchez-Garcia M."/>
            <person name="Sanchez-Ramirez S."/>
            <person name="Szollosi G.J."/>
            <person name="Szarkandi J.G."/>
            <person name="Papp V."/>
            <person name="Albert L."/>
            <person name="Andreopoulos W."/>
            <person name="Angelini C."/>
            <person name="Antonin V."/>
            <person name="Barry K.W."/>
            <person name="Bougher N.L."/>
            <person name="Buchanan P."/>
            <person name="Buyck B."/>
            <person name="Bense V."/>
            <person name="Catcheside P."/>
            <person name="Chovatia M."/>
            <person name="Cooper J."/>
            <person name="Damon W."/>
            <person name="Desjardin D."/>
            <person name="Finy P."/>
            <person name="Geml J."/>
            <person name="Haridas S."/>
            <person name="Hughes K."/>
            <person name="Justo A."/>
            <person name="Karasinski D."/>
            <person name="Kautmanova I."/>
            <person name="Kiss B."/>
            <person name="Kocsube S."/>
            <person name="Kotiranta H."/>
            <person name="LaButti K.M."/>
            <person name="Lechner B.E."/>
            <person name="Liimatainen K."/>
            <person name="Lipzen A."/>
            <person name="Lukacs Z."/>
            <person name="Mihaltcheva S."/>
            <person name="Morgado L.N."/>
            <person name="Niskanen T."/>
            <person name="Noordeloos M.E."/>
            <person name="Ohm R.A."/>
            <person name="Ortiz-Santana B."/>
            <person name="Ovrebo C."/>
            <person name="Racz N."/>
            <person name="Riley R."/>
            <person name="Savchenko A."/>
            <person name="Shiryaev A."/>
            <person name="Soop K."/>
            <person name="Spirin V."/>
            <person name="Szebenyi C."/>
            <person name="Tomsovsky M."/>
            <person name="Tulloss R.E."/>
            <person name="Uehling J."/>
            <person name="Grigoriev I.V."/>
            <person name="Vagvolgyi C."/>
            <person name="Papp T."/>
            <person name="Martin F.M."/>
            <person name="Miettinen O."/>
            <person name="Hibbett D.S."/>
            <person name="Nagy L.G."/>
        </authorList>
    </citation>
    <scope>NUCLEOTIDE SEQUENCE [LARGE SCALE GENOMIC DNA]</scope>
    <source>
        <strain evidence="1 2">NL-1719</strain>
    </source>
</reference>
<keyword evidence="2" id="KW-1185">Reference proteome</keyword>
<gene>
    <name evidence="1" type="ORF">BDN72DRAFT_667420</name>
</gene>
<evidence type="ECO:0000313" key="1">
    <source>
        <dbReference type="EMBL" id="TFK74609.1"/>
    </source>
</evidence>